<keyword evidence="4" id="KW-0804">Transcription</keyword>
<keyword evidence="3" id="KW-0731">Sigma factor</keyword>
<dbReference type="CDD" id="cd06171">
    <property type="entry name" value="Sigma70_r4"/>
    <property type="match status" value="1"/>
</dbReference>
<evidence type="ECO:0000256" key="4">
    <source>
        <dbReference type="ARBA" id="ARBA00023163"/>
    </source>
</evidence>
<dbReference type="SUPFAM" id="SSF88659">
    <property type="entry name" value="Sigma3 and sigma4 domains of RNA polymerase sigma factors"/>
    <property type="match status" value="1"/>
</dbReference>
<sequence>MIPDDVYVHQTVEGDAEAFNELVNRHHSKIYGLAYRMLGNPEDAADATQETFLEAYKSIKAFRFQSQFGTWLYSIGINTCQQYIRKSQSHERKLAAYSREAEVDGTVSETDSPERAVVSTERSEMVQGAIDRLPQKQREVVTLYYMQHLKYREIAEILKCSEGTVASRLNQALKNLKRKLSKYYLLEGGS</sequence>
<dbReference type="InterPro" id="IPR007627">
    <property type="entry name" value="RNA_pol_sigma70_r2"/>
</dbReference>
<name>A0AA35WM48_GEOBA</name>
<evidence type="ECO:0000313" key="7">
    <source>
        <dbReference type="EMBL" id="CAI8021926.1"/>
    </source>
</evidence>
<feature type="domain" description="RNA polymerase sigma factor 70 region 4 type 2" evidence="6">
    <location>
        <begin position="124"/>
        <end position="176"/>
    </location>
</feature>
<dbReference type="InterPro" id="IPR013249">
    <property type="entry name" value="RNA_pol_sigma70_r4_t2"/>
</dbReference>
<dbReference type="SUPFAM" id="SSF88946">
    <property type="entry name" value="Sigma2 domain of RNA polymerase sigma factors"/>
    <property type="match status" value="1"/>
</dbReference>
<dbReference type="Gene3D" id="1.10.10.10">
    <property type="entry name" value="Winged helix-like DNA-binding domain superfamily/Winged helix DNA-binding domain"/>
    <property type="match status" value="1"/>
</dbReference>
<dbReference type="AlphaFoldDB" id="A0AA35WM48"/>
<evidence type="ECO:0000256" key="2">
    <source>
        <dbReference type="ARBA" id="ARBA00023015"/>
    </source>
</evidence>
<accession>A0AA35WM48</accession>
<dbReference type="InterPro" id="IPR013325">
    <property type="entry name" value="RNA_pol_sigma_r2"/>
</dbReference>
<keyword evidence="2" id="KW-0805">Transcription regulation</keyword>
<dbReference type="InterPro" id="IPR036388">
    <property type="entry name" value="WH-like_DNA-bd_sf"/>
</dbReference>
<evidence type="ECO:0000259" key="5">
    <source>
        <dbReference type="Pfam" id="PF04542"/>
    </source>
</evidence>
<protein>
    <submittedName>
        <fullName evidence="7">ECF RNA polymerase sigma factor SigW</fullName>
    </submittedName>
</protein>
<dbReference type="InterPro" id="IPR014284">
    <property type="entry name" value="RNA_pol_sigma-70_dom"/>
</dbReference>
<proteinExistence type="inferred from homology"/>
<dbReference type="PANTHER" id="PTHR43133:SF51">
    <property type="entry name" value="RNA POLYMERASE SIGMA FACTOR"/>
    <property type="match status" value="1"/>
</dbReference>
<dbReference type="PANTHER" id="PTHR43133">
    <property type="entry name" value="RNA POLYMERASE ECF-TYPE SIGMA FACTO"/>
    <property type="match status" value="1"/>
</dbReference>
<evidence type="ECO:0000259" key="6">
    <source>
        <dbReference type="Pfam" id="PF08281"/>
    </source>
</evidence>
<evidence type="ECO:0000256" key="3">
    <source>
        <dbReference type="ARBA" id="ARBA00023082"/>
    </source>
</evidence>
<gene>
    <name evidence="7" type="ORF">GBAR_LOCUS12919</name>
</gene>
<dbReference type="GO" id="GO:0016987">
    <property type="term" value="F:sigma factor activity"/>
    <property type="evidence" value="ECO:0007669"/>
    <property type="project" value="UniProtKB-KW"/>
</dbReference>
<feature type="domain" description="RNA polymerase sigma-70 region 2" evidence="5">
    <location>
        <begin position="22"/>
        <end position="88"/>
    </location>
</feature>
<dbReference type="Pfam" id="PF08281">
    <property type="entry name" value="Sigma70_r4_2"/>
    <property type="match status" value="1"/>
</dbReference>
<dbReference type="GO" id="GO:0003677">
    <property type="term" value="F:DNA binding"/>
    <property type="evidence" value="ECO:0007669"/>
    <property type="project" value="InterPro"/>
</dbReference>
<dbReference type="InterPro" id="IPR013324">
    <property type="entry name" value="RNA_pol_sigma_r3/r4-like"/>
</dbReference>
<dbReference type="InterPro" id="IPR039425">
    <property type="entry name" value="RNA_pol_sigma-70-like"/>
</dbReference>
<evidence type="ECO:0000256" key="1">
    <source>
        <dbReference type="ARBA" id="ARBA00010641"/>
    </source>
</evidence>
<dbReference type="Gene3D" id="1.10.1740.10">
    <property type="match status" value="1"/>
</dbReference>
<comment type="caution">
    <text evidence="7">The sequence shown here is derived from an EMBL/GenBank/DDBJ whole genome shotgun (WGS) entry which is preliminary data.</text>
</comment>
<dbReference type="Proteomes" id="UP001174909">
    <property type="component" value="Unassembled WGS sequence"/>
</dbReference>
<organism evidence="7 8">
    <name type="scientific">Geodia barretti</name>
    <name type="common">Barrett's horny sponge</name>
    <dbReference type="NCBI Taxonomy" id="519541"/>
    <lineage>
        <taxon>Eukaryota</taxon>
        <taxon>Metazoa</taxon>
        <taxon>Porifera</taxon>
        <taxon>Demospongiae</taxon>
        <taxon>Heteroscleromorpha</taxon>
        <taxon>Tetractinellida</taxon>
        <taxon>Astrophorina</taxon>
        <taxon>Geodiidae</taxon>
        <taxon>Geodia</taxon>
    </lineage>
</organism>
<reference evidence="7" key="1">
    <citation type="submission" date="2023-03" db="EMBL/GenBank/DDBJ databases">
        <authorList>
            <person name="Steffen K."/>
            <person name="Cardenas P."/>
        </authorList>
    </citation>
    <scope>NUCLEOTIDE SEQUENCE</scope>
</reference>
<dbReference type="GO" id="GO:0006352">
    <property type="term" value="P:DNA-templated transcription initiation"/>
    <property type="evidence" value="ECO:0007669"/>
    <property type="project" value="InterPro"/>
</dbReference>
<comment type="similarity">
    <text evidence="1">Belongs to the sigma-70 factor family. ECF subfamily.</text>
</comment>
<evidence type="ECO:0000313" key="8">
    <source>
        <dbReference type="Proteomes" id="UP001174909"/>
    </source>
</evidence>
<dbReference type="Pfam" id="PF04542">
    <property type="entry name" value="Sigma70_r2"/>
    <property type="match status" value="1"/>
</dbReference>
<dbReference type="EMBL" id="CASHTH010001921">
    <property type="protein sequence ID" value="CAI8021926.1"/>
    <property type="molecule type" value="Genomic_DNA"/>
</dbReference>
<dbReference type="NCBIfam" id="TIGR02937">
    <property type="entry name" value="sigma70-ECF"/>
    <property type="match status" value="1"/>
</dbReference>
<keyword evidence="8" id="KW-1185">Reference proteome</keyword>